<feature type="transmembrane region" description="Helical" evidence="2">
    <location>
        <begin position="94"/>
        <end position="111"/>
    </location>
</feature>
<reference evidence="3" key="1">
    <citation type="submission" date="2021-03" db="EMBL/GenBank/DDBJ databases">
        <authorList>
            <person name="Tagirdzhanova G."/>
        </authorList>
    </citation>
    <scope>NUCLEOTIDE SEQUENCE</scope>
</reference>
<feature type="transmembrane region" description="Helical" evidence="2">
    <location>
        <begin position="61"/>
        <end position="82"/>
    </location>
</feature>
<evidence type="ECO:0000313" key="4">
    <source>
        <dbReference type="Proteomes" id="UP000664521"/>
    </source>
</evidence>
<feature type="region of interest" description="Disordered" evidence="1">
    <location>
        <begin position="204"/>
        <end position="257"/>
    </location>
</feature>
<feature type="transmembrane region" description="Helical" evidence="2">
    <location>
        <begin position="123"/>
        <end position="146"/>
    </location>
</feature>
<dbReference type="EMBL" id="CAJPDS010000076">
    <property type="protein sequence ID" value="CAF9934628.1"/>
    <property type="molecule type" value="Genomic_DNA"/>
</dbReference>
<dbReference type="Proteomes" id="UP000664521">
    <property type="component" value="Unassembled WGS sequence"/>
</dbReference>
<feature type="region of interest" description="Disordered" evidence="1">
    <location>
        <begin position="14"/>
        <end position="40"/>
    </location>
</feature>
<feature type="compositionally biased region" description="Basic and acidic residues" evidence="1">
    <location>
        <begin position="204"/>
        <end position="213"/>
    </location>
</feature>
<keyword evidence="2" id="KW-0472">Membrane</keyword>
<feature type="compositionally biased region" description="Polar residues" evidence="1">
    <location>
        <begin position="20"/>
        <end position="31"/>
    </location>
</feature>
<gene>
    <name evidence="3" type="ORF">HETSPECPRED_009299</name>
</gene>
<evidence type="ECO:0000256" key="1">
    <source>
        <dbReference type="SAM" id="MobiDB-lite"/>
    </source>
</evidence>
<proteinExistence type="predicted"/>
<dbReference type="AlphaFoldDB" id="A0A8H3IVU0"/>
<organism evidence="3 4">
    <name type="scientific">Heterodermia speciosa</name>
    <dbReference type="NCBI Taxonomy" id="116794"/>
    <lineage>
        <taxon>Eukaryota</taxon>
        <taxon>Fungi</taxon>
        <taxon>Dikarya</taxon>
        <taxon>Ascomycota</taxon>
        <taxon>Pezizomycotina</taxon>
        <taxon>Lecanoromycetes</taxon>
        <taxon>OSLEUM clade</taxon>
        <taxon>Lecanoromycetidae</taxon>
        <taxon>Caliciales</taxon>
        <taxon>Physciaceae</taxon>
        <taxon>Heterodermia</taxon>
    </lineage>
</organism>
<comment type="caution">
    <text evidence="3">The sequence shown here is derived from an EMBL/GenBank/DDBJ whole genome shotgun (WGS) entry which is preliminary data.</text>
</comment>
<dbReference type="OrthoDB" id="5395601at2759"/>
<evidence type="ECO:0000313" key="3">
    <source>
        <dbReference type="EMBL" id="CAF9934628.1"/>
    </source>
</evidence>
<sequence>MSFRFNVDLSFDFPRPPPRGSSTQAQIVSSSPDRDSPQAVKPGFRGWIQTARQHPRYSLRLLYFIACIIGLILNAIVVNSIWSYRIVDVATGAFYFLSAGLVWQLVTLYDFRLFRGRQIPNWVVAVIETAGFGVFAALVVLVNIAVEDQERYGYSPLEAVNLMKVAYNSSVWVLCCLLNGILAIQCYAKGVRNVRAKRPKCPDCEHAQEHGANDDGAPAEGDEEQEALLGGDQSEAGPSKQGATAAYRDEPEGEGAA</sequence>
<keyword evidence="4" id="KW-1185">Reference proteome</keyword>
<accession>A0A8H3IVU0</accession>
<protein>
    <submittedName>
        <fullName evidence="3">Uncharacterized protein</fullName>
    </submittedName>
</protein>
<feature type="transmembrane region" description="Helical" evidence="2">
    <location>
        <begin position="166"/>
        <end position="188"/>
    </location>
</feature>
<keyword evidence="2" id="KW-1133">Transmembrane helix</keyword>
<keyword evidence="2" id="KW-0812">Transmembrane</keyword>
<name>A0A8H3IVU0_9LECA</name>
<evidence type="ECO:0000256" key="2">
    <source>
        <dbReference type="SAM" id="Phobius"/>
    </source>
</evidence>